<evidence type="ECO:0000256" key="1">
    <source>
        <dbReference type="ARBA" id="ARBA00022729"/>
    </source>
</evidence>
<sequence>MKPGWIVAMSLILAAVPLNLCRAVELEVTPLVGYTFGGSFEETYSGTDLDLDEGVSLGAAIDFPLGQGRQVELYYSRQPTELQADGPLLSEEALFDLDVHYIHIGGTYTWHDEGPVRPFVAGTLGVTHLDPEPSGLDSRTRFSLGLGGGARVFATEHIGLRFEGRGFVTLIDDDGGGTVFFSDPGGLSVAVSSDFFAQFVFNAGVFFRF</sequence>
<dbReference type="Pfam" id="PF13505">
    <property type="entry name" value="OMP_b-brl"/>
    <property type="match status" value="1"/>
</dbReference>
<evidence type="ECO:0000313" key="3">
    <source>
        <dbReference type="EMBL" id="VFU15269.1"/>
    </source>
</evidence>
<dbReference type="InterPro" id="IPR027385">
    <property type="entry name" value="Beta-barrel_OMP"/>
</dbReference>
<dbReference type="SUPFAM" id="SSF56925">
    <property type="entry name" value="OMPA-like"/>
    <property type="match status" value="1"/>
</dbReference>
<feature type="domain" description="Outer membrane protein beta-barrel" evidence="2">
    <location>
        <begin position="33"/>
        <end position="171"/>
    </location>
</feature>
<organism evidence="3">
    <name type="scientific">anaerobic digester metagenome</name>
    <dbReference type="NCBI Taxonomy" id="1263854"/>
    <lineage>
        <taxon>unclassified sequences</taxon>
        <taxon>metagenomes</taxon>
        <taxon>ecological metagenomes</taxon>
    </lineage>
</organism>
<proteinExistence type="predicted"/>
<evidence type="ECO:0000259" key="2">
    <source>
        <dbReference type="Pfam" id="PF13505"/>
    </source>
</evidence>
<keyword evidence="1" id="KW-0732">Signal</keyword>
<accession>A0A485M174</accession>
<gene>
    <name evidence="3" type="ORF">SCFA_400018</name>
</gene>
<reference evidence="3" key="1">
    <citation type="submission" date="2019-03" db="EMBL/GenBank/DDBJ databases">
        <authorList>
            <person name="Hao L."/>
        </authorList>
    </citation>
    <scope>NUCLEOTIDE SEQUENCE</scope>
</reference>
<protein>
    <recommendedName>
        <fullName evidence="2">Outer membrane protein beta-barrel domain-containing protein</fullName>
    </recommendedName>
</protein>
<dbReference type="EMBL" id="CAADRM010000104">
    <property type="protein sequence ID" value="VFU15269.1"/>
    <property type="molecule type" value="Genomic_DNA"/>
</dbReference>
<dbReference type="InterPro" id="IPR011250">
    <property type="entry name" value="OMP/PagP_B-barrel"/>
</dbReference>
<dbReference type="AlphaFoldDB" id="A0A485M174"/>
<dbReference type="Gene3D" id="2.40.160.20">
    <property type="match status" value="1"/>
</dbReference>
<name>A0A485M174_9ZZZZ</name>